<dbReference type="OrthoDB" id="7596495at2"/>
<reference evidence="1 2" key="1">
    <citation type="submission" date="2019-06" db="EMBL/GenBank/DDBJ databases">
        <authorList>
            <person name="Lee I."/>
            <person name="Jang G.I."/>
            <person name="Hwang C.Y."/>
        </authorList>
    </citation>
    <scope>NUCLEOTIDE SEQUENCE [LARGE SCALE GENOMIC DNA]</scope>
    <source>
        <strain evidence="1 2">PAMC 28131</strain>
    </source>
</reference>
<comment type="caution">
    <text evidence="1">The sequence shown here is derived from an EMBL/GenBank/DDBJ whole genome shotgun (WGS) entry which is preliminary data.</text>
</comment>
<proteinExistence type="predicted"/>
<evidence type="ECO:0000313" key="2">
    <source>
        <dbReference type="Proteomes" id="UP000319897"/>
    </source>
</evidence>
<gene>
    <name evidence="1" type="ORF">FJQ54_15155</name>
</gene>
<dbReference type="RefSeq" id="WP_140929260.1">
    <property type="nucleotide sequence ID" value="NZ_VFSU01000032.1"/>
</dbReference>
<sequence length="104" mass="11771">MMSDEQPQEQIELDPVVVVARITTLEMLVRQMMVVQLRLLADGGHIELTPSYVQNLANAYAEKVDESTIIESNSADVNYAFKLNVLHQLERFFDEIGAHLKSNP</sequence>
<organism evidence="1 2">
    <name type="scientific">Sandaracinobacter neustonicus</name>
    <dbReference type="NCBI Taxonomy" id="1715348"/>
    <lineage>
        <taxon>Bacteria</taxon>
        <taxon>Pseudomonadati</taxon>
        <taxon>Pseudomonadota</taxon>
        <taxon>Alphaproteobacteria</taxon>
        <taxon>Sphingomonadales</taxon>
        <taxon>Sphingosinicellaceae</taxon>
        <taxon>Sandaracinobacter</taxon>
    </lineage>
</organism>
<accession>A0A501XF09</accession>
<dbReference type="Proteomes" id="UP000319897">
    <property type="component" value="Unassembled WGS sequence"/>
</dbReference>
<evidence type="ECO:0000313" key="1">
    <source>
        <dbReference type="EMBL" id="TPE59125.1"/>
    </source>
</evidence>
<dbReference type="AlphaFoldDB" id="A0A501XF09"/>
<keyword evidence="2" id="KW-1185">Reference proteome</keyword>
<protein>
    <submittedName>
        <fullName evidence="1">Uncharacterized protein</fullName>
    </submittedName>
</protein>
<dbReference type="EMBL" id="VFSU01000032">
    <property type="protein sequence ID" value="TPE59125.1"/>
    <property type="molecule type" value="Genomic_DNA"/>
</dbReference>
<name>A0A501XF09_9SPHN</name>